<accession>A0A7W8N4C0</accession>
<evidence type="ECO:0000313" key="3">
    <source>
        <dbReference type="EMBL" id="MBB5345407.1"/>
    </source>
</evidence>
<dbReference type="PANTHER" id="PTHR43155:SF1">
    <property type="entry name" value="3'3'-CGAMP-SPECIFIC PHOSPHODIESTERASE 1"/>
    <property type="match status" value="1"/>
</dbReference>
<feature type="domain" description="HD-GYP" evidence="2">
    <location>
        <begin position="278"/>
        <end position="473"/>
    </location>
</feature>
<feature type="domain" description="HD" evidence="1">
    <location>
        <begin position="300"/>
        <end position="422"/>
    </location>
</feature>
<evidence type="ECO:0000313" key="4">
    <source>
        <dbReference type="Proteomes" id="UP000569092"/>
    </source>
</evidence>
<dbReference type="InterPro" id="IPR003607">
    <property type="entry name" value="HD/PDEase_dom"/>
</dbReference>
<organism evidence="3 4">
    <name type="scientific">Tunturiibacter lichenicola</name>
    <dbReference type="NCBI Taxonomy" id="2051959"/>
    <lineage>
        <taxon>Bacteria</taxon>
        <taxon>Pseudomonadati</taxon>
        <taxon>Acidobacteriota</taxon>
        <taxon>Terriglobia</taxon>
        <taxon>Terriglobales</taxon>
        <taxon>Acidobacteriaceae</taxon>
        <taxon>Tunturiibacter</taxon>
    </lineage>
</organism>
<evidence type="ECO:0000259" key="1">
    <source>
        <dbReference type="PROSITE" id="PS51831"/>
    </source>
</evidence>
<dbReference type="PROSITE" id="PS51831">
    <property type="entry name" value="HD"/>
    <property type="match status" value="1"/>
</dbReference>
<proteinExistence type="predicted"/>
<reference evidence="3 4" key="1">
    <citation type="submission" date="2020-08" db="EMBL/GenBank/DDBJ databases">
        <title>Genomic Encyclopedia of Type Strains, Phase IV (KMG-V): Genome sequencing to study the core and pangenomes of soil and plant-associated prokaryotes.</title>
        <authorList>
            <person name="Whitman W."/>
        </authorList>
    </citation>
    <scope>NUCLEOTIDE SEQUENCE [LARGE SCALE GENOMIC DNA]</scope>
    <source>
        <strain evidence="3 4">M8US30</strain>
    </source>
</reference>
<dbReference type="InterPro" id="IPR006674">
    <property type="entry name" value="HD_domain"/>
</dbReference>
<dbReference type="EMBL" id="JACHDZ010000006">
    <property type="protein sequence ID" value="MBB5345407.1"/>
    <property type="molecule type" value="Genomic_DNA"/>
</dbReference>
<evidence type="ECO:0000259" key="2">
    <source>
        <dbReference type="PROSITE" id="PS51832"/>
    </source>
</evidence>
<sequence>MAQTSAAFRRNVQGFDGSISLSDIISALSYALDLTEGAVHGHALRSCLLGMRIAEEVKLPSDQTSSLYFALLLKDIGCSRSASRMSQILAGDDRAARAAVNLEDWSRPHKPSLSTLKLLWSQVLPDAGRVVRAARSFKNGITRYQSLEKLSPRYDRGASILNELGMGPIAAEAVRSVDERWDGSGYPDSLKGEQIPLLARICAIAQHLDLVSAAAGTQSAIDTLDERSGTWFDPQLVRIARSLHRRGALWNNCSPADAEQDTRQAVLDLDSGRRHQLESSQIDRICEAFADVVDAKSHFTFRHSQGVADAAFGIAQAMGLAADRAQLVRRAALLHDIGKLGVANAILDKKSQLSAEEWKAVYEHPRITRRILERVAPFCEMAVIAGEHHEKLDGSGYPDHLKGPDLSVESRIVAVADVYAALSEDRPYRAGIELDETLSIMSKLIPVQLDADCFEALVSVVSSRREIASVQSPQVANATLGYPFKNRGFKNAAFESAL</sequence>
<dbReference type="CDD" id="cd00077">
    <property type="entry name" value="HDc"/>
    <property type="match status" value="2"/>
</dbReference>
<protein>
    <submittedName>
        <fullName evidence="3">HD-GYP domain-containing protein (C-di-GMP phosphodiesterase class II)</fullName>
    </submittedName>
</protein>
<dbReference type="PROSITE" id="PS51832">
    <property type="entry name" value="HD_GYP"/>
    <property type="match status" value="1"/>
</dbReference>
<dbReference type="SUPFAM" id="SSF109604">
    <property type="entry name" value="HD-domain/PDEase-like"/>
    <property type="match status" value="2"/>
</dbReference>
<dbReference type="SMART" id="SM00471">
    <property type="entry name" value="HDc"/>
    <property type="match status" value="1"/>
</dbReference>
<dbReference type="Gene3D" id="1.10.3210.10">
    <property type="entry name" value="Hypothetical protein af1432"/>
    <property type="match status" value="3"/>
</dbReference>
<dbReference type="Proteomes" id="UP000569092">
    <property type="component" value="Unassembled WGS sequence"/>
</dbReference>
<dbReference type="AlphaFoldDB" id="A0A7W8N4C0"/>
<comment type="caution">
    <text evidence="3">The sequence shown here is derived from an EMBL/GenBank/DDBJ whole genome shotgun (WGS) entry which is preliminary data.</text>
</comment>
<dbReference type="Pfam" id="PF13487">
    <property type="entry name" value="HD_5"/>
    <property type="match status" value="2"/>
</dbReference>
<dbReference type="InterPro" id="IPR037522">
    <property type="entry name" value="HD_GYP_dom"/>
</dbReference>
<dbReference type="PANTHER" id="PTHR43155">
    <property type="entry name" value="CYCLIC DI-GMP PHOSPHODIESTERASE PA4108-RELATED"/>
    <property type="match status" value="1"/>
</dbReference>
<gene>
    <name evidence="3" type="ORF">HDF10_003401</name>
</gene>
<name>A0A7W8N4C0_9BACT</name>